<organism evidence="1">
    <name type="scientific">Ixodes ricinus</name>
    <name type="common">Common tick</name>
    <name type="synonym">Acarus ricinus</name>
    <dbReference type="NCBI Taxonomy" id="34613"/>
    <lineage>
        <taxon>Eukaryota</taxon>
        <taxon>Metazoa</taxon>
        <taxon>Ecdysozoa</taxon>
        <taxon>Arthropoda</taxon>
        <taxon>Chelicerata</taxon>
        <taxon>Arachnida</taxon>
        <taxon>Acari</taxon>
        <taxon>Parasitiformes</taxon>
        <taxon>Ixodida</taxon>
        <taxon>Ixodoidea</taxon>
        <taxon>Ixodidae</taxon>
        <taxon>Ixodinae</taxon>
        <taxon>Ixodes</taxon>
    </lineage>
</organism>
<dbReference type="EMBL" id="GIFC01007557">
    <property type="protein sequence ID" value="MXU89640.1"/>
    <property type="molecule type" value="Transcribed_RNA"/>
</dbReference>
<protein>
    <submittedName>
        <fullName evidence="1">Uncharacterized protein</fullName>
    </submittedName>
</protein>
<accession>A0A6B0UIZ1</accession>
<reference evidence="1" key="1">
    <citation type="submission" date="2019-12" db="EMBL/GenBank/DDBJ databases">
        <title>An insight into the sialome of adult female Ixodes ricinus ticks feeding for 6 days.</title>
        <authorList>
            <person name="Perner J."/>
            <person name="Ribeiro J.M.C."/>
        </authorList>
    </citation>
    <scope>NUCLEOTIDE SEQUENCE</scope>
    <source>
        <strain evidence="1">Semi-engorged</strain>
        <tissue evidence="1">Salivary glands</tissue>
    </source>
</reference>
<dbReference type="AlphaFoldDB" id="A0A6B0UIZ1"/>
<evidence type="ECO:0000313" key="1">
    <source>
        <dbReference type="EMBL" id="MXU89640.1"/>
    </source>
</evidence>
<name>A0A6B0UIZ1_IXORI</name>
<proteinExistence type="predicted"/>
<sequence>MASPRPPRQHPLLYASCALSIVPSDSRVQLGKHCSFRFASTKLRGRVTGPGGSLLGREVASLRASTPRHELPCGVRRVVCFDDESRLPRVQTRVVCVCSNKTVENCLLR</sequence>